<evidence type="ECO:0000313" key="2">
    <source>
        <dbReference type="Proteomes" id="UP000176951"/>
    </source>
</evidence>
<accession>A0A1G2PTJ2</accession>
<name>A0A1G2PTJ2_9BACT</name>
<sequence>MKREYPFYQHQEDNDEIVGEFRRIMAKPEGERIDGETLNIIRTRLADRLEAQWTDPKELLLEGNSTQIVETLRNGGRIPDSVETRQALAQLLQDYRFSSDDKDAIKENIFEIQKSA</sequence>
<gene>
    <name evidence="1" type="ORF">A3A97_02680</name>
</gene>
<proteinExistence type="predicted"/>
<organism evidence="1 2">
    <name type="scientific">Candidatus Terrybacteria bacterium RIFCSPLOWO2_01_FULL_40_23</name>
    <dbReference type="NCBI Taxonomy" id="1802366"/>
    <lineage>
        <taxon>Bacteria</taxon>
        <taxon>Candidatus Terryibacteriota</taxon>
    </lineage>
</organism>
<protein>
    <submittedName>
        <fullName evidence="1">Uncharacterized protein</fullName>
    </submittedName>
</protein>
<reference evidence="1 2" key="1">
    <citation type="journal article" date="2016" name="Nat. Commun.">
        <title>Thousands of microbial genomes shed light on interconnected biogeochemical processes in an aquifer system.</title>
        <authorList>
            <person name="Anantharaman K."/>
            <person name="Brown C.T."/>
            <person name="Hug L.A."/>
            <person name="Sharon I."/>
            <person name="Castelle C.J."/>
            <person name="Probst A.J."/>
            <person name="Thomas B.C."/>
            <person name="Singh A."/>
            <person name="Wilkins M.J."/>
            <person name="Karaoz U."/>
            <person name="Brodie E.L."/>
            <person name="Williams K.H."/>
            <person name="Hubbard S.S."/>
            <person name="Banfield J.F."/>
        </authorList>
    </citation>
    <scope>NUCLEOTIDE SEQUENCE [LARGE SCALE GENOMIC DNA]</scope>
</reference>
<comment type="caution">
    <text evidence="1">The sequence shown here is derived from an EMBL/GenBank/DDBJ whole genome shotgun (WGS) entry which is preliminary data.</text>
</comment>
<dbReference type="AlphaFoldDB" id="A0A1G2PTJ2"/>
<dbReference type="Proteomes" id="UP000176951">
    <property type="component" value="Unassembled WGS sequence"/>
</dbReference>
<evidence type="ECO:0000313" key="1">
    <source>
        <dbReference type="EMBL" id="OHA51049.1"/>
    </source>
</evidence>
<dbReference type="EMBL" id="MHSW01000028">
    <property type="protein sequence ID" value="OHA51049.1"/>
    <property type="molecule type" value="Genomic_DNA"/>
</dbReference>